<keyword evidence="2" id="KW-1185">Reference proteome</keyword>
<organism evidence="1 2">
    <name type="scientific">Toxoplasma gondii</name>
    <dbReference type="NCBI Taxonomy" id="5811"/>
    <lineage>
        <taxon>Eukaryota</taxon>
        <taxon>Sar</taxon>
        <taxon>Alveolata</taxon>
        <taxon>Apicomplexa</taxon>
        <taxon>Conoidasida</taxon>
        <taxon>Coccidia</taxon>
        <taxon>Eucoccidiorida</taxon>
        <taxon>Eimeriorina</taxon>
        <taxon>Sarcocystidae</taxon>
        <taxon>Toxoplasma</taxon>
    </lineage>
</organism>
<comment type="caution">
    <text evidence="1">The sequence shown here is derived from an EMBL/GenBank/DDBJ whole genome shotgun (WGS) entry which is preliminary data.</text>
</comment>
<evidence type="ECO:0000313" key="2">
    <source>
        <dbReference type="Proteomes" id="UP000557509"/>
    </source>
</evidence>
<protein>
    <submittedName>
        <fullName evidence="1">Uncharacterized protein</fullName>
    </submittedName>
</protein>
<evidence type="ECO:0000313" key="1">
    <source>
        <dbReference type="EMBL" id="KAF4642727.1"/>
    </source>
</evidence>
<dbReference type="EMBL" id="JAAUHK010000193">
    <property type="protein sequence ID" value="KAF4642727.1"/>
    <property type="molecule type" value="Genomic_DNA"/>
</dbReference>
<reference evidence="1 2" key="1">
    <citation type="submission" date="2020-03" db="EMBL/GenBank/DDBJ databases">
        <title>Genome sequence of Toxoplasma gondii RH-88 strain.</title>
        <authorList>
            <person name="Lorenzi H.A."/>
            <person name="Venepally P."/>
            <person name="Rozenberg A."/>
            <person name="Sibley D."/>
        </authorList>
    </citation>
    <scope>NUCLEOTIDE SEQUENCE [LARGE SCALE GENOMIC DNA]</scope>
    <source>
        <strain evidence="1 2">RH-88</strain>
    </source>
</reference>
<dbReference type="AlphaFoldDB" id="A0A7J6K6M6"/>
<accession>A0A7J6K6M6</accession>
<name>A0A7J6K6M6_TOXGO</name>
<sequence>MSPQVTLFFTTATVTFGQRRGTRVNERPSSQTADKAFLHKGQLELDVLYTVHLHVTPFPALSLSTFP</sequence>
<dbReference type="Proteomes" id="UP000557509">
    <property type="component" value="Unassembled WGS sequence"/>
</dbReference>
<gene>
    <name evidence="1" type="ORF">TGRH88_034530</name>
</gene>
<proteinExistence type="predicted"/>